<sequence length="492" mass="55247">MSATPSPSPLQGPISRIDEESLPQGHCRYILLVPGIKGQRCACVHFSLNRSTPGASCDCGHMACYHVKTPEPSSTRQEVELLKQRLQALEEQLDQQRQGGLGTIVARVSELEEFVDKSREEIGQEIKSSYRNISRAWQSIEQLSRRTSKLQEGLRSQLDHLDSVEGGLKIISNRQMELFDADESIEERLEQLESDHDLLFSRGSQHLDVEAEIKPMRTGVLRVSYSRPPTESHFRTEARSRWDGVHPAPHASPAVSPTESNGSSNSCGAWTVHISLLPTASQPFPFERDTNAYKRCLSRGLHRTVVVGGSDGTSFVEAVTRSFDGLLEGRPWMPLQARLCDAERLQGLPMLRPLDPGLVDEEYDLDFLRKHCGVCEPSGKIESLYIAMRLDKFSWHFLRSSPKFIDGLENCWVHDPLLDPSNQADDDHDRPSAGDIVPCLPNLKRPASEMSQTTYLARSTTTTGEIDDQRCKNRRTTCLPTLVEPRRRLETV</sequence>
<dbReference type="RefSeq" id="XP_018152346.1">
    <property type="nucleotide sequence ID" value="XM_018307929.1"/>
</dbReference>
<dbReference type="eggNOG" id="ENOG502SHIF">
    <property type="taxonomic scope" value="Eukaryota"/>
</dbReference>
<feature type="compositionally biased region" description="Low complexity" evidence="1">
    <location>
        <begin position="245"/>
        <end position="257"/>
    </location>
</feature>
<feature type="region of interest" description="Disordered" evidence="1">
    <location>
        <begin position="238"/>
        <end position="263"/>
    </location>
</feature>
<gene>
    <name evidence="2" type="ORF">CH063_03073</name>
    <name evidence="3" type="ORF">CH63R_12955</name>
</gene>
<dbReference type="GeneID" id="28872036"/>
<reference evidence="4" key="2">
    <citation type="journal article" date="2012" name="Nat. Genet.">
        <title>Lifestyle transitions in plant pathogenic Colletotrichum fungi deciphered by genome and transcriptome analyses.</title>
        <authorList>
            <person name="O'Connell R.J."/>
            <person name="Thon M.R."/>
            <person name="Hacquard S."/>
            <person name="Amyotte S.G."/>
            <person name="Kleemann J."/>
            <person name="Torres M.F."/>
            <person name="Damm U."/>
            <person name="Buiate E.A."/>
            <person name="Epstein L."/>
            <person name="Alkan N."/>
            <person name="Altmueller J."/>
            <person name="Alvarado-Balderrama L."/>
            <person name="Bauser C.A."/>
            <person name="Becker C."/>
            <person name="Birren B.W."/>
            <person name="Chen Z."/>
            <person name="Choi J."/>
            <person name="Crouch J.A."/>
            <person name="Duvick J.P."/>
            <person name="Farman M.A."/>
            <person name="Gan P."/>
            <person name="Heiman D."/>
            <person name="Henrissat B."/>
            <person name="Howard R.J."/>
            <person name="Kabbage M."/>
            <person name="Koch C."/>
            <person name="Kracher B."/>
            <person name="Kubo Y."/>
            <person name="Law A.D."/>
            <person name="Lebrun M.-H."/>
            <person name="Lee Y.-H."/>
            <person name="Miyara I."/>
            <person name="Moore N."/>
            <person name="Neumann U."/>
            <person name="Nordstroem K."/>
            <person name="Panaccione D.G."/>
            <person name="Panstruga R."/>
            <person name="Place M."/>
            <person name="Proctor R.H."/>
            <person name="Prusky D."/>
            <person name="Rech G."/>
            <person name="Reinhardt R."/>
            <person name="Rollins J.A."/>
            <person name="Rounsley S."/>
            <person name="Schardl C.L."/>
            <person name="Schwartz D.C."/>
            <person name="Shenoy N."/>
            <person name="Shirasu K."/>
            <person name="Sikhakolli U.R."/>
            <person name="Stueber K."/>
            <person name="Sukno S.A."/>
            <person name="Sweigard J.A."/>
            <person name="Takano Y."/>
            <person name="Takahara H."/>
            <person name="Trail F."/>
            <person name="van der Does H.C."/>
            <person name="Voll L.M."/>
            <person name="Will I."/>
            <person name="Young S."/>
            <person name="Zeng Q."/>
            <person name="Zhang J."/>
            <person name="Zhou S."/>
            <person name="Dickman M.B."/>
            <person name="Schulze-Lefert P."/>
            <person name="Ver Loren van Themaat E."/>
            <person name="Ma L.-J."/>
            <person name="Vaillancourt L.J."/>
        </authorList>
    </citation>
    <scope>NUCLEOTIDE SEQUENCE [LARGE SCALE GENOMIC DNA]</scope>
    <source>
        <strain evidence="4">IMI 349063</strain>
    </source>
</reference>
<dbReference type="Proteomes" id="UP000092177">
    <property type="component" value="Chromosome 9"/>
</dbReference>
<accession>H1VT81</accession>
<reference evidence="2" key="1">
    <citation type="submission" date="2011-12" db="EMBL/GenBank/DDBJ databases">
        <title>The genome sequence of Colletotrichum higginsianum IMI 34906.</title>
        <authorList>
            <person name="Ma L.-J."/>
            <person name="O'Connell R."/>
            <person name="van Themaat E.V.L."/>
            <person name="Stueber K."/>
            <person name="Young S.K."/>
            <person name="Zeng Q."/>
            <person name="Gargeya S."/>
            <person name="Fitzgerald M."/>
            <person name="Haas B."/>
            <person name="Abouelleil A."/>
            <person name="Alvarado L."/>
            <person name="Arachchi H.M."/>
            <person name="Berlin A."/>
            <person name="Chapman S.B."/>
            <person name="Gearin G."/>
            <person name="Goldberg J."/>
            <person name="Griggs A."/>
            <person name="Gujja S."/>
            <person name="Hansen M."/>
            <person name="Heiman D."/>
            <person name="Howarth C."/>
            <person name="Larimer J."/>
            <person name="Lui A."/>
            <person name="MacDonald P.J.P."/>
            <person name="McCowen C."/>
            <person name="Montmayeur A."/>
            <person name="Murphy C."/>
            <person name="Neiman D."/>
            <person name="Pearson M."/>
            <person name="Priest M."/>
            <person name="Roberts A."/>
            <person name="Saif S."/>
            <person name="Shea T."/>
            <person name="Sisk P."/>
            <person name="Stolte C."/>
            <person name="Sykes S."/>
            <person name="Wortman J."/>
            <person name="Nusbaum C."/>
            <person name="Birren B."/>
        </authorList>
    </citation>
    <scope>NUCLEOTIDE SEQUENCE</scope>
    <source>
        <strain evidence="2">IMI 349063</strain>
    </source>
</reference>
<dbReference type="EMBL" id="LTAN01000009">
    <property type="protein sequence ID" value="OBR03828.1"/>
    <property type="molecule type" value="Genomic_DNA"/>
</dbReference>
<protein>
    <submittedName>
        <fullName evidence="2">Uncharacterized protein</fullName>
    </submittedName>
</protein>
<name>H1VT81_COLHI</name>
<dbReference type="KEGG" id="chig:CH63R_12955"/>
<dbReference type="HOGENOM" id="CLU_037656_0_0_1"/>
<keyword evidence="5" id="KW-1185">Reference proteome</keyword>
<evidence type="ECO:0000256" key="1">
    <source>
        <dbReference type="SAM" id="MobiDB-lite"/>
    </source>
</evidence>
<dbReference type="Proteomes" id="UP000007174">
    <property type="component" value="Unassembled WGS sequence"/>
</dbReference>
<dbReference type="AlphaFoldDB" id="H1VT81"/>
<reference evidence="5" key="4">
    <citation type="journal article" date="2017" name="BMC Genomics">
        <title>Gapless genome assembly of Colletotrichum higginsianum reveals chromosome structure and association of transposable elements with secondary metabolite gene clusters.</title>
        <authorList>
            <person name="Dallery J.-F."/>
            <person name="Lapalu N."/>
            <person name="Zampounis A."/>
            <person name="Pigne S."/>
            <person name="Luyten I."/>
            <person name="Amselem J."/>
            <person name="Wittenberg A.H.J."/>
            <person name="Zhou S."/>
            <person name="de Queiroz M.V."/>
            <person name="Robin G.P."/>
            <person name="Auger A."/>
            <person name="Hainaut M."/>
            <person name="Henrissat B."/>
            <person name="Kim K.-T."/>
            <person name="Lee Y.-H."/>
            <person name="Lespinet O."/>
            <person name="Schwartz D.C."/>
            <person name="Thon M.R."/>
            <person name="O'Connell R.J."/>
        </authorList>
    </citation>
    <scope>NUCLEOTIDE SEQUENCE [LARGE SCALE GENOMIC DNA]</scope>
    <source>
        <strain evidence="5">IMI 349063</strain>
    </source>
</reference>
<reference evidence="3" key="3">
    <citation type="submission" date="2016-02" db="EMBL/GenBank/DDBJ databases">
        <title>Resequencing and annotation of the Colletotrichum higginsianum genome.</title>
        <authorList>
            <person name="O'Connell R."/>
            <person name="Zambounis A."/>
            <person name="Thon M."/>
            <person name="Dallery J.-F."/>
        </authorList>
    </citation>
    <scope>NUCLEOTIDE SEQUENCE [LARGE SCALE GENOMIC DNA]</scope>
    <source>
        <strain evidence="3">IMI 349063</strain>
    </source>
</reference>
<organism evidence="2 4">
    <name type="scientific">Colletotrichum higginsianum (strain IMI 349063)</name>
    <name type="common">Crucifer anthracnose fungus</name>
    <dbReference type="NCBI Taxonomy" id="759273"/>
    <lineage>
        <taxon>Eukaryota</taxon>
        <taxon>Fungi</taxon>
        <taxon>Dikarya</taxon>
        <taxon>Ascomycota</taxon>
        <taxon>Pezizomycotina</taxon>
        <taxon>Sordariomycetes</taxon>
        <taxon>Hypocreomycetidae</taxon>
        <taxon>Glomerellales</taxon>
        <taxon>Glomerellaceae</taxon>
        <taxon>Colletotrichum</taxon>
        <taxon>Colletotrichum destructivum species complex</taxon>
    </lineage>
</organism>
<evidence type="ECO:0000313" key="5">
    <source>
        <dbReference type="Proteomes" id="UP000092177"/>
    </source>
</evidence>
<evidence type="ECO:0000313" key="4">
    <source>
        <dbReference type="Proteomes" id="UP000007174"/>
    </source>
</evidence>
<evidence type="ECO:0000313" key="3">
    <source>
        <dbReference type="EMBL" id="OBR03828.1"/>
    </source>
</evidence>
<dbReference type="STRING" id="759273.H1VT81"/>
<dbReference type="VEuPathDB" id="FungiDB:CH63R_12955"/>
<proteinExistence type="predicted"/>
<evidence type="ECO:0000313" key="2">
    <source>
        <dbReference type="EMBL" id="CCF43439.1"/>
    </source>
</evidence>
<dbReference type="EMBL" id="CACQ02006101">
    <property type="protein sequence ID" value="CCF43439.1"/>
    <property type="molecule type" value="Genomic_DNA"/>
</dbReference>
<dbReference type="OrthoDB" id="4187949at2759"/>